<dbReference type="Gene3D" id="1.10.1780.10">
    <property type="entry name" value="Clp, N-terminal domain"/>
    <property type="match status" value="1"/>
</dbReference>
<dbReference type="AlphaFoldDB" id="A0AAD0Q1L0"/>
<dbReference type="InterPro" id="IPR036628">
    <property type="entry name" value="Clp_N_dom_sf"/>
</dbReference>
<sequence>MQNRTPRIPEQPAPNPVGPHGPDSPEARFTVELATVVTGARRRALRDGDRQIDTAHLLHSLVESDPEVREVFDGGPQLAKVLGYLVQRSIGYGLRWQGSVEDSGAVPVVRDPARDPAREPTAAAEGWSPSAVAAMEGALHRADLRGEWRARGLDLLAALAADGECRAVEVLSRAGVDARWLGQRAEERTAEASWWV</sequence>
<evidence type="ECO:0000313" key="3">
    <source>
        <dbReference type="Proteomes" id="UP000253779"/>
    </source>
</evidence>
<name>A0AAD0Q1L0_9ACTN</name>
<accession>A0AAD0Q1L0</accession>
<dbReference type="RefSeq" id="WP_114929613.1">
    <property type="nucleotide sequence ID" value="NZ_CP030930.1"/>
</dbReference>
<feature type="region of interest" description="Disordered" evidence="1">
    <location>
        <begin position="1"/>
        <end position="27"/>
    </location>
</feature>
<feature type="compositionally biased region" description="Pro residues" evidence="1">
    <location>
        <begin position="9"/>
        <end position="19"/>
    </location>
</feature>
<evidence type="ECO:0000313" key="2">
    <source>
        <dbReference type="EMBL" id="AXI70469.1"/>
    </source>
</evidence>
<organism evidence="2 3">
    <name type="scientific">Streptomyces cavourensis</name>
    <dbReference type="NCBI Taxonomy" id="67258"/>
    <lineage>
        <taxon>Bacteria</taxon>
        <taxon>Bacillati</taxon>
        <taxon>Actinomycetota</taxon>
        <taxon>Actinomycetes</taxon>
        <taxon>Kitasatosporales</taxon>
        <taxon>Streptomycetaceae</taxon>
        <taxon>Streptomyces</taxon>
    </lineage>
</organism>
<evidence type="ECO:0000256" key="1">
    <source>
        <dbReference type="SAM" id="MobiDB-lite"/>
    </source>
</evidence>
<dbReference type="EMBL" id="CP030930">
    <property type="protein sequence ID" value="AXI70469.1"/>
    <property type="molecule type" value="Genomic_DNA"/>
</dbReference>
<reference evidence="2 3" key="1">
    <citation type="submission" date="2018-07" db="EMBL/GenBank/DDBJ databases">
        <title>Complete genome sequence of soil actinomycete Streptomyces cavourensis tj430.</title>
        <authorList>
            <person name="Wang P."/>
            <person name="Huang Y."/>
        </authorList>
    </citation>
    <scope>NUCLEOTIDE SEQUENCE [LARGE SCALE GENOMIC DNA]</scope>
    <source>
        <strain evidence="2 3">TJ430</strain>
    </source>
</reference>
<gene>
    <name evidence="2" type="ORF">DTW94_03595</name>
</gene>
<protein>
    <submittedName>
        <fullName evidence="2">Peptidase</fullName>
    </submittedName>
</protein>
<proteinExistence type="predicted"/>
<dbReference type="Proteomes" id="UP000253779">
    <property type="component" value="Chromosome"/>
</dbReference>